<keyword evidence="2" id="KW-0812">Transmembrane</keyword>
<keyword evidence="4" id="KW-1185">Reference proteome</keyword>
<keyword evidence="2" id="KW-1133">Transmembrane helix</keyword>
<feature type="transmembrane region" description="Helical" evidence="2">
    <location>
        <begin position="53"/>
        <end position="75"/>
    </location>
</feature>
<protein>
    <submittedName>
        <fullName evidence="3">Carotene biosynthesis protein</fullName>
    </submittedName>
</protein>
<evidence type="ECO:0000313" key="4">
    <source>
        <dbReference type="Proteomes" id="UP000281564"/>
    </source>
</evidence>
<accession>A0A3A6Q6T1</accession>
<gene>
    <name evidence="3" type="ORF">DP106_08345</name>
</gene>
<dbReference type="OrthoDB" id="107798at2157"/>
<comment type="caution">
    <text evidence="3">The sequence shown here is derived from an EMBL/GenBank/DDBJ whole genome shotgun (WGS) entry which is preliminary data.</text>
</comment>
<dbReference type="Proteomes" id="UP000281564">
    <property type="component" value="Unassembled WGS sequence"/>
</dbReference>
<sequence length="320" mass="34046">MSNVAESSAAGSPPRERPQVTEADGVADAVAGLPRSRREVEPWLDAFIGGNRFTIAVFFPLVGALMLVGSAEGWAVIPEPLRFNPPFLVFGTVVMAAPMLVGVLPTLGRRGVAGLGLLTAYTYLIEYVGVTTGWPYGGFEYGIDLGPMIGGIPAALPVFFIPLVLNAYLLCLLLLGDRAASRLARLAVVIPAVVTMDLVLDPAAVSLGFWAYDAGGVFYEVPLSNFAGWVVSAVVAVGVLDVALDQSGLFDRLDACDFMLDDMVSFVILWGAINAWFGNWLPVVVATVFGVGVLRAKRFDVGLLRPSTGVYLPRVVDREP</sequence>
<feature type="compositionally biased region" description="Polar residues" evidence="1">
    <location>
        <begin position="1"/>
        <end position="10"/>
    </location>
</feature>
<dbReference type="InterPro" id="IPR007354">
    <property type="entry name" value="CruF-like"/>
</dbReference>
<dbReference type="EMBL" id="QMDW01000010">
    <property type="protein sequence ID" value="RJX49470.1"/>
    <property type="molecule type" value="Genomic_DNA"/>
</dbReference>
<keyword evidence="2" id="KW-0472">Membrane</keyword>
<feature type="transmembrane region" description="Helical" evidence="2">
    <location>
        <begin position="114"/>
        <end position="134"/>
    </location>
</feature>
<organism evidence="3 4">
    <name type="scientific">Halonotius pteroides</name>
    <dbReference type="NCBI Taxonomy" id="268735"/>
    <lineage>
        <taxon>Archaea</taxon>
        <taxon>Methanobacteriati</taxon>
        <taxon>Methanobacteriota</taxon>
        <taxon>Stenosarchaea group</taxon>
        <taxon>Halobacteria</taxon>
        <taxon>Halobacteriales</taxon>
        <taxon>Haloferacaceae</taxon>
        <taxon>Halonotius</taxon>
    </lineage>
</organism>
<dbReference type="PANTHER" id="PTHR39419">
    <property type="entry name" value="SLL0814 PROTEIN"/>
    <property type="match status" value="1"/>
</dbReference>
<feature type="transmembrane region" description="Helical" evidence="2">
    <location>
        <begin position="87"/>
        <end position="107"/>
    </location>
</feature>
<dbReference type="InterPro" id="IPR053540">
    <property type="entry name" value="BABR_hydratase"/>
</dbReference>
<reference evidence="3 4" key="1">
    <citation type="submission" date="2018-06" db="EMBL/GenBank/DDBJ databases">
        <title>Halonotius sp. F13-13 a new haloarchaeeon isolated from a solar saltern from Isla Cristina, Huelva, Spain.</title>
        <authorList>
            <person name="Duran-Viseras A."/>
            <person name="Sanchez-Porro C."/>
            <person name="Ventosa A."/>
        </authorList>
    </citation>
    <scope>NUCLEOTIDE SEQUENCE [LARGE SCALE GENOMIC DNA]</scope>
    <source>
        <strain evidence="3 4">CECT 7525</strain>
    </source>
</reference>
<dbReference type="PANTHER" id="PTHR39419:SF1">
    <property type="entry name" value="SLL0814 PROTEIN"/>
    <property type="match status" value="1"/>
</dbReference>
<dbReference type="InterPro" id="IPR017823">
    <property type="entry name" value="CruF"/>
</dbReference>
<evidence type="ECO:0000256" key="1">
    <source>
        <dbReference type="SAM" id="MobiDB-lite"/>
    </source>
</evidence>
<dbReference type="Pfam" id="PF04240">
    <property type="entry name" value="Caroten_synth"/>
    <property type="match status" value="1"/>
</dbReference>
<evidence type="ECO:0000313" key="3">
    <source>
        <dbReference type="EMBL" id="RJX49470.1"/>
    </source>
</evidence>
<evidence type="ECO:0000256" key="2">
    <source>
        <dbReference type="SAM" id="Phobius"/>
    </source>
</evidence>
<feature type="transmembrane region" description="Helical" evidence="2">
    <location>
        <begin position="187"/>
        <end position="211"/>
    </location>
</feature>
<feature type="transmembrane region" description="Helical" evidence="2">
    <location>
        <begin position="154"/>
        <end position="175"/>
    </location>
</feature>
<dbReference type="NCBIfam" id="TIGR03460">
    <property type="entry name" value="crt_membr_arch"/>
    <property type="match status" value="1"/>
</dbReference>
<feature type="region of interest" description="Disordered" evidence="1">
    <location>
        <begin position="1"/>
        <end position="23"/>
    </location>
</feature>
<dbReference type="NCBIfam" id="NF041333">
    <property type="entry name" value="CruF_Halo"/>
    <property type="match status" value="1"/>
</dbReference>
<dbReference type="AlphaFoldDB" id="A0A3A6Q6T1"/>
<proteinExistence type="predicted"/>
<name>A0A3A6Q6T1_9EURY</name>